<keyword evidence="3" id="KW-1185">Reference proteome</keyword>
<sequence length="169" mass="19163">MQMSRSNPIRIKQWISRFIVGACDRGFAIYDRIHTLLKHPSIESVSTAELRASQLDGGKDSYVLVDVRSENEQAISRIPGAITAKDYETNRQSFSGRTIVPYCTVGGRSYLYARHLASLGIPTKNYRESILGWCKAGYVLESPTGFPTRNVHPYWRIFDIPADYEISKK</sequence>
<dbReference type="KEGG" id="rml:FF011L_32160"/>
<dbReference type="CDD" id="cd00158">
    <property type="entry name" value="RHOD"/>
    <property type="match status" value="1"/>
</dbReference>
<evidence type="ECO:0000313" key="2">
    <source>
        <dbReference type="EMBL" id="QDS94437.1"/>
    </source>
</evidence>
<dbReference type="Gene3D" id="3.40.250.10">
    <property type="entry name" value="Rhodanese-like domain"/>
    <property type="match status" value="1"/>
</dbReference>
<proteinExistence type="predicted"/>
<dbReference type="Pfam" id="PF00581">
    <property type="entry name" value="Rhodanese"/>
    <property type="match status" value="1"/>
</dbReference>
<dbReference type="AlphaFoldDB" id="A0A517MI15"/>
<dbReference type="SMART" id="SM00450">
    <property type="entry name" value="RHOD"/>
    <property type="match status" value="1"/>
</dbReference>
<name>A0A517MI15_9BACT</name>
<organism evidence="2 3">
    <name type="scientific">Roseimaritima multifibrata</name>
    <dbReference type="NCBI Taxonomy" id="1930274"/>
    <lineage>
        <taxon>Bacteria</taxon>
        <taxon>Pseudomonadati</taxon>
        <taxon>Planctomycetota</taxon>
        <taxon>Planctomycetia</taxon>
        <taxon>Pirellulales</taxon>
        <taxon>Pirellulaceae</taxon>
        <taxon>Roseimaritima</taxon>
    </lineage>
</organism>
<dbReference type="EMBL" id="CP036262">
    <property type="protein sequence ID" value="QDS94437.1"/>
    <property type="molecule type" value="Genomic_DNA"/>
</dbReference>
<dbReference type="PROSITE" id="PS50206">
    <property type="entry name" value="RHODANESE_3"/>
    <property type="match status" value="1"/>
</dbReference>
<dbReference type="OrthoDB" id="274952at2"/>
<evidence type="ECO:0000259" key="1">
    <source>
        <dbReference type="PROSITE" id="PS50206"/>
    </source>
</evidence>
<dbReference type="SUPFAM" id="SSF52821">
    <property type="entry name" value="Rhodanese/Cell cycle control phosphatase"/>
    <property type="match status" value="1"/>
</dbReference>
<protein>
    <recommendedName>
        <fullName evidence="1">Rhodanese domain-containing protein</fullName>
    </recommendedName>
</protein>
<dbReference type="InterPro" id="IPR001763">
    <property type="entry name" value="Rhodanese-like_dom"/>
</dbReference>
<accession>A0A517MI15</accession>
<feature type="domain" description="Rhodanese" evidence="1">
    <location>
        <begin position="58"/>
        <end position="142"/>
    </location>
</feature>
<dbReference type="InterPro" id="IPR036873">
    <property type="entry name" value="Rhodanese-like_dom_sf"/>
</dbReference>
<dbReference type="Proteomes" id="UP000320672">
    <property type="component" value="Chromosome"/>
</dbReference>
<evidence type="ECO:0000313" key="3">
    <source>
        <dbReference type="Proteomes" id="UP000320672"/>
    </source>
</evidence>
<gene>
    <name evidence="2" type="ORF">FF011L_32160</name>
</gene>
<reference evidence="2 3" key="1">
    <citation type="submission" date="2019-02" db="EMBL/GenBank/DDBJ databases">
        <title>Deep-cultivation of Planctomycetes and their phenomic and genomic characterization uncovers novel biology.</title>
        <authorList>
            <person name="Wiegand S."/>
            <person name="Jogler M."/>
            <person name="Boedeker C."/>
            <person name="Pinto D."/>
            <person name="Vollmers J."/>
            <person name="Rivas-Marin E."/>
            <person name="Kohn T."/>
            <person name="Peeters S.H."/>
            <person name="Heuer A."/>
            <person name="Rast P."/>
            <person name="Oberbeckmann S."/>
            <person name="Bunk B."/>
            <person name="Jeske O."/>
            <person name="Meyerdierks A."/>
            <person name="Storesund J.E."/>
            <person name="Kallscheuer N."/>
            <person name="Luecker S."/>
            <person name="Lage O.M."/>
            <person name="Pohl T."/>
            <person name="Merkel B.J."/>
            <person name="Hornburger P."/>
            <person name="Mueller R.-W."/>
            <person name="Bruemmer F."/>
            <person name="Labrenz M."/>
            <person name="Spormann A.M."/>
            <person name="Op den Camp H."/>
            <person name="Overmann J."/>
            <person name="Amann R."/>
            <person name="Jetten M.S.M."/>
            <person name="Mascher T."/>
            <person name="Medema M.H."/>
            <person name="Devos D.P."/>
            <person name="Kaster A.-K."/>
            <person name="Ovreas L."/>
            <person name="Rohde M."/>
            <person name="Galperin M.Y."/>
            <person name="Jogler C."/>
        </authorList>
    </citation>
    <scope>NUCLEOTIDE SEQUENCE [LARGE SCALE GENOMIC DNA]</scope>
    <source>
        <strain evidence="2 3">FF011L</strain>
    </source>
</reference>